<reference evidence="1 2" key="1">
    <citation type="submission" date="2019-03" db="EMBL/GenBank/DDBJ databases">
        <title>Deep-cultivation of Planctomycetes and their phenomic and genomic characterization uncovers novel biology.</title>
        <authorList>
            <person name="Wiegand S."/>
            <person name="Jogler M."/>
            <person name="Boedeker C."/>
            <person name="Pinto D."/>
            <person name="Vollmers J."/>
            <person name="Rivas-Marin E."/>
            <person name="Kohn T."/>
            <person name="Peeters S.H."/>
            <person name="Heuer A."/>
            <person name="Rast P."/>
            <person name="Oberbeckmann S."/>
            <person name="Bunk B."/>
            <person name="Jeske O."/>
            <person name="Meyerdierks A."/>
            <person name="Storesund J.E."/>
            <person name="Kallscheuer N."/>
            <person name="Luecker S."/>
            <person name="Lage O.M."/>
            <person name="Pohl T."/>
            <person name="Merkel B.J."/>
            <person name="Hornburger P."/>
            <person name="Mueller R.-W."/>
            <person name="Bruemmer F."/>
            <person name="Labrenz M."/>
            <person name="Spormann A.M."/>
            <person name="Op den Camp H."/>
            <person name="Overmann J."/>
            <person name="Amann R."/>
            <person name="Jetten M.S.M."/>
            <person name="Mascher T."/>
            <person name="Medema M.H."/>
            <person name="Devos D.P."/>
            <person name="Kaster A.-K."/>
            <person name="Ovreas L."/>
            <person name="Rohde M."/>
            <person name="Galperin M.Y."/>
            <person name="Jogler C."/>
        </authorList>
    </citation>
    <scope>NUCLEOTIDE SEQUENCE [LARGE SCALE GENOMIC DNA]</scope>
    <source>
        <strain evidence="1 2">V144</strain>
    </source>
</reference>
<dbReference type="AlphaFoldDB" id="A0A517VU57"/>
<proteinExistence type="predicted"/>
<protein>
    <submittedName>
        <fullName evidence="1">Uncharacterized protein</fullName>
    </submittedName>
</protein>
<dbReference type="RefSeq" id="WP_144984839.1">
    <property type="nucleotide sequence ID" value="NZ_CP037920.1"/>
</dbReference>
<name>A0A517VU57_9PLAN</name>
<dbReference type="EMBL" id="CP037920">
    <property type="protein sequence ID" value="QDT96537.1"/>
    <property type="molecule type" value="Genomic_DNA"/>
</dbReference>
<evidence type="ECO:0000313" key="1">
    <source>
        <dbReference type="EMBL" id="QDT96537.1"/>
    </source>
</evidence>
<organism evidence="1 2">
    <name type="scientific">Gimesia aquarii</name>
    <dbReference type="NCBI Taxonomy" id="2527964"/>
    <lineage>
        <taxon>Bacteria</taxon>
        <taxon>Pseudomonadati</taxon>
        <taxon>Planctomycetota</taxon>
        <taxon>Planctomycetia</taxon>
        <taxon>Planctomycetales</taxon>
        <taxon>Planctomycetaceae</taxon>
        <taxon>Gimesia</taxon>
    </lineage>
</organism>
<accession>A0A517VU57</accession>
<dbReference type="KEGG" id="gaw:V144x_19950"/>
<evidence type="ECO:0000313" key="2">
    <source>
        <dbReference type="Proteomes" id="UP000318704"/>
    </source>
</evidence>
<dbReference type="Proteomes" id="UP000318704">
    <property type="component" value="Chromosome"/>
</dbReference>
<sequence length="138" mass="14739">MIHTIIAKRISYHQLGFLFFLCALIGCGGSNSGLTKYDYSGTVTFNGKPIPIGYISFEPDSVPGPGSMAKIIEGRYETPTGKGLLGGPYKILISGFEGSGNPEALGDGAPIFVDYHLIMTLPEKSTTQNFEITSADIK</sequence>
<gene>
    <name evidence="1" type="ORF">V144x_19950</name>
</gene>